<reference evidence="3 4" key="1">
    <citation type="submission" date="2016-10" db="EMBL/GenBank/DDBJ databases">
        <authorList>
            <person name="de Groot N.N."/>
        </authorList>
    </citation>
    <scope>NUCLEOTIDE SEQUENCE [LARGE SCALE GENOMIC DNA]</scope>
    <source>
        <strain evidence="3 4">DSM 15283</strain>
    </source>
</reference>
<dbReference type="STRING" id="254406.SAMN04488042_101708"/>
<proteinExistence type="predicted"/>
<protein>
    <recommendedName>
        <fullName evidence="2">Lnb N-terminal periplasmic domain-containing protein</fullName>
    </recommendedName>
</protein>
<keyword evidence="1" id="KW-0812">Transmembrane</keyword>
<dbReference type="Pfam" id="PF13387">
    <property type="entry name" value="Lnb_N"/>
    <property type="match status" value="1"/>
</dbReference>
<name>A0A1I4IR39_9RHOB</name>
<feature type="transmembrane region" description="Helical" evidence="1">
    <location>
        <begin position="65"/>
        <end position="83"/>
    </location>
</feature>
<feature type="domain" description="Lnb N-terminal periplasmic" evidence="2">
    <location>
        <begin position="126"/>
        <end position="280"/>
    </location>
</feature>
<dbReference type="EMBL" id="FOTQ01000001">
    <property type="protein sequence ID" value="SFL56755.1"/>
    <property type="molecule type" value="Genomic_DNA"/>
</dbReference>
<dbReference type="AlphaFoldDB" id="A0A1I4IR39"/>
<evidence type="ECO:0000313" key="3">
    <source>
        <dbReference type="EMBL" id="SFL56755.1"/>
    </source>
</evidence>
<dbReference type="RefSeq" id="WP_093090902.1">
    <property type="nucleotide sequence ID" value="NZ_FOTQ01000001.1"/>
</dbReference>
<evidence type="ECO:0000313" key="4">
    <source>
        <dbReference type="Proteomes" id="UP000199144"/>
    </source>
</evidence>
<evidence type="ECO:0000256" key="1">
    <source>
        <dbReference type="SAM" id="Phobius"/>
    </source>
</evidence>
<organism evidence="3 4">
    <name type="scientific">Shimia aestuarii</name>
    <dbReference type="NCBI Taxonomy" id="254406"/>
    <lineage>
        <taxon>Bacteria</taxon>
        <taxon>Pseudomonadati</taxon>
        <taxon>Pseudomonadota</taxon>
        <taxon>Alphaproteobacteria</taxon>
        <taxon>Rhodobacterales</taxon>
        <taxon>Roseobacteraceae</taxon>
    </lineage>
</organism>
<dbReference type="OrthoDB" id="274718at2"/>
<evidence type="ECO:0000259" key="2">
    <source>
        <dbReference type="Pfam" id="PF13387"/>
    </source>
</evidence>
<keyword evidence="1" id="KW-1133">Transmembrane helix</keyword>
<dbReference type="InterPro" id="IPR025178">
    <property type="entry name" value="Lnb_N"/>
</dbReference>
<keyword evidence="1" id="KW-0472">Membrane</keyword>
<keyword evidence="4" id="KW-1185">Reference proteome</keyword>
<feature type="transmembrane region" description="Helical" evidence="1">
    <location>
        <begin position="37"/>
        <end position="58"/>
    </location>
</feature>
<sequence>MLRLLRGLARLLLALAVGYLTAWGAMALWFKLPGPDTVRWLVAAAFAALGLGTVVGIFTMARLRWLSVFALASIVLLVWWNSLVPPSEGQWSPELARQVIGTIEGDVLTLENVRAFEWRSEDDFSEVWTTRSYDLSQIESVDLFMSYWGGRNMAHLMLSFGFADGDYLAWSIEVRRRSEDGFSPVADFFKAHPIAIVAGEERDIVGLRSNIQKASVRMFRLRMPPDRARNLIEAYVAGANRLIEQPHWFNSAFTNCSRTAILLARYAGATLPADWRILVNGYFPDYLHDRGALATDVSIGELYRLGDISERARAEGLSENYSQAIRHGVPRPRR</sequence>
<dbReference type="Proteomes" id="UP000199144">
    <property type="component" value="Unassembled WGS sequence"/>
</dbReference>
<accession>A0A1I4IR39</accession>
<gene>
    <name evidence="3" type="ORF">SAMN04488042_101708</name>
</gene>